<evidence type="ECO:0000259" key="2">
    <source>
        <dbReference type="Pfam" id="PF20454"/>
    </source>
</evidence>
<dbReference type="Pfam" id="PF05876">
    <property type="entry name" value="GpA_ATPase"/>
    <property type="match status" value="1"/>
</dbReference>
<dbReference type="AlphaFoldDB" id="F4BFS2"/>
<dbReference type="HAMAP" id="MF_04144">
    <property type="entry name" value="TERL_LAMBDA"/>
    <property type="match status" value="1"/>
</dbReference>
<protein>
    <submittedName>
        <fullName evidence="3">Terminase large subunit</fullName>
    </submittedName>
</protein>
<feature type="domain" description="Phage terminase large subunit GpA ATPase" evidence="1">
    <location>
        <begin position="40"/>
        <end position="286"/>
    </location>
</feature>
<dbReference type="RefSeq" id="WP_014548314.1">
    <property type="nucleotide sequence ID" value="NC_017449.1"/>
</dbReference>
<dbReference type="Proteomes" id="UP000008303">
    <property type="component" value="Chromosome"/>
</dbReference>
<dbReference type="InterPro" id="IPR008866">
    <property type="entry name" value="Phage_lambda_GpA-like"/>
</dbReference>
<dbReference type="GO" id="GO:0016887">
    <property type="term" value="F:ATP hydrolysis activity"/>
    <property type="evidence" value="ECO:0007669"/>
    <property type="project" value="InterPro"/>
</dbReference>
<dbReference type="EMBL" id="CP002558">
    <property type="protein sequence ID" value="AEE26316.1"/>
    <property type="molecule type" value="Genomic_DNA"/>
</dbReference>
<dbReference type="GO" id="GO:0004519">
    <property type="term" value="F:endonuclease activity"/>
    <property type="evidence" value="ECO:0007669"/>
    <property type="project" value="InterPro"/>
</dbReference>
<sequence length="602" mass="68904">MSLYFLELLNKSINTYLKPVKELDISSWANEHVFLPPGTSAKPGRWKTIPYQQGVFDAIEDPKVSKISLEWGAQLGKTALLNNTIGYYIEHKPESQIMMQPSESDLKTWLETKFNPMVDYSKSVQEKLAKPRGRDGVNNQKMKKYKGGFLMFAWAGSPNTQRGRSAPKIYCDEVDGYERSPEGHPVNLVWQRAATFGRKRKLILTSTPTIKGNSFIDDSFNSGDRRRYYIPCPHCGHYQTLKWQNVQWQKDEKGIHLPYTAMYFCDECGAGINDGEKISMLRKGEWRAEMPFTGHASFHLSELYSPFRKFSDIVESFLEKKATRDLKSFVNVSLAETWEEEGEHVDPESLEARVEDLDVLPENCFFLTAGIDVQIDRIEVQTIGWGVGEESHVLDYHFIYGDTDKPIVWLKLNEYLDTKTFTHVSGRPLRIEYAGLDTGGSGNMTSRAYEYVRSRLYGRPLAFKGKGGAGVPLYTKPTLKLEKGKKRMFLYTIGVDEAKNVIYNRLQSDEAGPGKIHFNKKVCDKTYFNQLTAEKRMIKYEKGFPKFEWHNVAPDKRNEALDTFVYALATLRIAVGSGVDLDRIYAQNFKKKGKTKNESNNR</sequence>
<organism evidence="3 4">
    <name type="scientific">Francisella hispaniensis</name>
    <dbReference type="NCBI Taxonomy" id="622488"/>
    <lineage>
        <taxon>Bacteria</taxon>
        <taxon>Pseudomonadati</taxon>
        <taxon>Pseudomonadota</taxon>
        <taxon>Gammaproteobacteria</taxon>
        <taxon>Thiotrichales</taxon>
        <taxon>Francisellaceae</taxon>
        <taxon>Francisella</taxon>
    </lineage>
</organism>
<evidence type="ECO:0000313" key="3">
    <source>
        <dbReference type="EMBL" id="AEE26316.1"/>
    </source>
</evidence>
<dbReference type="GO" id="GO:0005524">
    <property type="term" value="F:ATP binding"/>
    <property type="evidence" value="ECO:0007669"/>
    <property type="project" value="InterPro"/>
</dbReference>
<gene>
    <name evidence="3" type="ordered locus">FN3523_1013</name>
</gene>
<proteinExistence type="inferred from homology"/>
<reference evidence="4" key="1">
    <citation type="journal article" date="2011" name="Appl. Environ. Microbiol.">
        <title>Common ancestry and novel genetic traits of Francisella novicida-like isolates from North America and Australia as revealed by comparative genomic analyses.</title>
        <authorList>
            <person name="Siddaramappa S."/>
            <person name="Challacombe J.F."/>
            <person name="Petersen J.M."/>
            <person name="Pillai S."/>
            <person name="Hogg G."/>
            <person name="Kuske C.R."/>
        </authorList>
    </citation>
    <scope>NUCLEOTIDE SEQUENCE [LARGE SCALE GENOMIC DNA]</scope>
    <source>
        <strain evidence="4">3523</strain>
    </source>
</reference>
<name>F4BFS2_9GAMM</name>
<dbReference type="KEGG" id="fcn:FN3523_1013"/>
<accession>F4BFS2</accession>
<dbReference type="PATRIC" id="fig|676032.3.peg.1019"/>
<evidence type="ECO:0000259" key="1">
    <source>
        <dbReference type="Pfam" id="PF05876"/>
    </source>
</evidence>
<dbReference type="Pfam" id="PF20454">
    <property type="entry name" value="GpA_nuclease"/>
    <property type="match status" value="1"/>
</dbReference>
<dbReference type="InterPro" id="IPR046454">
    <property type="entry name" value="GpA_endonuclease"/>
</dbReference>
<evidence type="ECO:0000313" key="4">
    <source>
        <dbReference type="Proteomes" id="UP000008303"/>
    </source>
</evidence>
<dbReference type="PANTHER" id="PTHR34413">
    <property type="entry name" value="PROPHAGE TAIL FIBER ASSEMBLY PROTEIN HOMOLOG TFAE-RELATED-RELATED"/>
    <property type="match status" value="1"/>
</dbReference>
<dbReference type="InterPro" id="IPR046453">
    <property type="entry name" value="GpA_ATPase"/>
</dbReference>
<dbReference type="HOGENOM" id="CLU_023850_4_1_6"/>
<dbReference type="InterPro" id="IPR027417">
    <property type="entry name" value="P-loop_NTPase"/>
</dbReference>
<dbReference type="PANTHER" id="PTHR34413:SF2">
    <property type="entry name" value="PROPHAGE TAIL FIBER ASSEMBLY PROTEIN HOMOLOG TFAE-RELATED"/>
    <property type="match status" value="1"/>
</dbReference>
<feature type="domain" description="Terminase large subunit GpA endonuclease" evidence="2">
    <location>
        <begin position="295"/>
        <end position="573"/>
    </location>
</feature>
<dbReference type="InterPro" id="IPR051220">
    <property type="entry name" value="TFA_Chaperone"/>
</dbReference>
<dbReference type="eggNOG" id="COG5525">
    <property type="taxonomic scope" value="Bacteria"/>
</dbReference>
<dbReference type="Gene3D" id="3.40.50.300">
    <property type="entry name" value="P-loop containing nucleotide triphosphate hydrolases"/>
    <property type="match status" value="1"/>
</dbReference>